<sequence>AQPAVPSGVIPGRDVLEGQVSPERPREGRRVRVEGEIERSPCALADPAYAAIRVTPTRFVFNNLAPVEAAELAPLYQRYIGTDQPISIICEVRDAVATELRARGYIAAVQVPAQRIEGGVVALEVLYARVTTVRVLGDAGRNEGVFQRYLSKLANGQVFNRFEAERWLLLARDVPGHDLRLLLKPAGTGAGEMVAEVSLERTPLAVDFSVQNLAASETGRWGGQLRAEAYGLTGLGDRTSISFYATPDFDEQMIVQAGHDFLLGGSGLRLGGRFTHAWTNPDVPGLPPIEARTAIAAVDLRYPLIRRQGGSLALTGGMEFVTQRVRFNTLPVTRDRLRIGYLRLDGEAIDMVGIGPGGATGWRLSGALELRHGLDILAASPNCVENIIACTAPGALPPGSITSDSSAFLARFQGRAELRLARHLVIVLSPRAQLSGASLPSYEQFALGNFTLGRGFDPGAFTGDKGVGLATEVAFPGQILSAKHQLVAEPYVFADAGWVWNR</sequence>
<dbReference type="Gene3D" id="2.40.160.50">
    <property type="entry name" value="membrane protein fhac: a member of the omp85/tpsb transporter family"/>
    <property type="match status" value="1"/>
</dbReference>
<dbReference type="Gene3D" id="3.10.20.310">
    <property type="entry name" value="membrane protein fhac"/>
    <property type="match status" value="1"/>
</dbReference>
<keyword evidence="3" id="KW-0998">Cell outer membrane</keyword>
<dbReference type="InterPro" id="IPR051544">
    <property type="entry name" value="TPS_OM_transporter"/>
</dbReference>
<dbReference type="InterPro" id="IPR013686">
    <property type="entry name" value="Polypept-transport_assoc_ShlB"/>
</dbReference>
<feature type="domain" description="Polypeptide-transport-associated ShlB-type" evidence="5">
    <location>
        <begin position="57"/>
        <end position="126"/>
    </location>
</feature>
<evidence type="ECO:0000256" key="2">
    <source>
        <dbReference type="ARBA" id="ARBA00022692"/>
    </source>
</evidence>
<name>A0A841L912_9SPHN</name>
<dbReference type="EMBL" id="JACIIV010000070">
    <property type="protein sequence ID" value="MBB6229549.1"/>
    <property type="molecule type" value="Genomic_DNA"/>
</dbReference>
<evidence type="ECO:0000256" key="1">
    <source>
        <dbReference type="ARBA" id="ARBA00022452"/>
    </source>
</evidence>
<evidence type="ECO:0000313" key="6">
    <source>
        <dbReference type="EMBL" id="MBB6229549.1"/>
    </source>
</evidence>
<dbReference type="GO" id="GO:0098046">
    <property type="term" value="C:type V protein secretion system complex"/>
    <property type="evidence" value="ECO:0007669"/>
    <property type="project" value="TreeGrafter"/>
</dbReference>
<dbReference type="PANTHER" id="PTHR34597">
    <property type="entry name" value="SLR1661 PROTEIN"/>
    <property type="match status" value="1"/>
</dbReference>
<evidence type="ECO:0000259" key="5">
    <source>
        <dbReference type="Pfam" id="PF08479"/>
    </source>
</evidence>
<keyword evidence="1" id="KW-1134">Transmembrane beta strand</keyword>
<reference evidence="6 7" key="1">
    <citation type="submission" date="2020-08" db="EMBL/GenBank/DDBJ databases">
        <title>Genomic Encyclopedia of Type Strains, Phase IV (KMG-IV): sequencing the most valuable type-strain genomes for metagenomic binning, comparative biology and taxonomic classification.</title>
        <authorList>
            <person name="Goeker M."/>
        </authorList>
    </citation>
    <scope>NUCLEOTIDE SEQUENCE [LARGE SCALE GENOMIC DNA]</scope>
    <source>
        <strain evidence="6 7">DSM 102189</strain>
    </source>
</reference>
<feature type="non-terminal residue" evidence="6">
    <location>
        <position position="502"/>
    </location>
</feature>
<keyword evidence="2" id="KW-0812">Transmembrane</keyword>
<dbReference type="RefSeq" id="WP_184203315.1">
    <property type="nucleotide sequence ID" value="NZ_JACIIV010000070.1"/>
</dbReference>
<keyword evidence="7" id="KW-1185">Reference proteome</keyword>
<dbReference type="GO" id="GO:0046819">
    <property type="term" value="P:protein secretion by the type V secretion system"/>
    <property type="evidence" value="ECO:0007669"/>
    <property type="project" value="TreeGrafter"/>
</dbReference>
<dbReference type="AlphaFoldDB" id="A0A841L912"/>
<dbReference type="InterPro" id="IPR005565">
    <property type="entry name" value="Hemolysn_activator_HlyB_C"/>
</dbReference>
<evidence type="ECO:0000259" key="4">
    <source>
        <dbReference type="Pfam" id="PF03865"/>
    </source>
</evidence>
<organism evidence="6 7">
    <name type="scientific">Polymorphobacter multimanifer</name>
    <dbReference type="NCBI Taxonomy" id="1070431"/>
    <lineage>
        <taxon>Bacteria</taxon>
        <taxon>Pseudomonadati</taxon>
        <taxon>Pseudomonadota</taxon>
        <taxon>Alphaproteobacteria</taxon>
        <taxon>Sphingomonadales</taxon>
        <taxon>Sphingosinicellaceae</taxon>
        <taxon>Polymorphobacter</taxon>
    </lineage>
</organism>
<dbReference type="PANTHER" id="PTHR34597:SF6">
    <property type="entry name" value="BLR6126 PROTEIN"/>
    <property type="match status" value="1"/>
</dbReference>
<evidence type="ECO:0000313" key="7">
    <source>
        <dbReference type="Proteomes" id="UP000538147"/>
    </source>
</evidence>
<dbReference type="GO" id="GO:0008320">
    <property type="term" value="F:protein transmembrane transporter activity"/>
    <property type="evidence" value="ECO:0007669"/>
    <property type="project" value="TreeGrafter"/>
</dbReference>
<dbReference type="Proteomes" id="UP000538147">
    <property type="component" value="Unassembled WGS sequence"/>
</dbReference>
<dbReference type="Pfam" id="PF03865">
    <property type="entry name" value="ShlB"/>
    <property type="match status" value="1"/>
</dbReference>
<protein>
    <submittedName>
        <fullName evidence="6">Hemolysin activation/secretion protein</fullName>
    </submittedName>
</protein>
<keyword evidence="1" id="KW-0472">Membrane</keyword>
<proteinExistence type="predicted"/>
<gene>
    <name evidence="6" type="ORF">FHS79_003753</name>
</gene>
<feature type="non-terminal residue" evidence="6">
    <location>
        <position position="1"/>
    </location>
</feature>
<dbReference type="Pfam" id="PF08479">
    <property type="entry name" value="POTRA_2"/>
    <property type="match status" value="1"/>
</dbReference>
<evidence type="ECO:0000256" key="3">
    <source>
        <dbReference type="ARBA" id="ARBA00023237"/>
    </source>
</evidence>
<feature type="domain" description="Haemolysin activator HlyB C-terminal" evidence="4">
    <location>
        <begin position="365"/>
        <end position="501"/>
    </location>
</feature>
<comment type="caution">
    <text evidence="6">The sequence shown here is derived from an EMBL/GenBank/DDBJ whole genome shotgun (WGS) entry which is preliminary data.</text>
</comment>
<accession>A0A841L912</accession>